<dbReference type="SUPFAM" id="SSF47240">
    <property type="entry name" value="Ferritin-like"/>
    <property type="match status" value="1"/>
</dbReference>
<accession>A0ABU5VX82</accession>
<gene>
    <name evidence="1" type="ORF">SHI21_15335</name>
</gene>
<dbReference type="InterPro" id="IPR025859">
    <property type="entry name" value="AurF/CmlI"/>
</dbReference>
<dbReference type="RefSeq" id="WP_323577676.1">
    <property type="nucleotide sequence ID" value="NZ_JAYGJQ010000002.1"/>
</dbReference>
<sequence>MNYSKEFLKRRLQVQTVQQWDIENDISWELGIDLTKSLLPPVKSPSIIPNGTPEEEHAFSQFMGLIAAAAIAEHEKLIEEIKEYSFDRTLKNYNVSEEFVELGESFFEDEAKHSKAFTKYIEMYAQELNLTPDELKSILPAHHKNSIFCNLFKLNSYLGGMAFWWTVATTEEHSMEIFRIIRPMQKKVDPLYYQIHKLHFEEEVRHSSFAQMMLDLQRSKEAPFLSRLLRKCDFAFSDLLEKAWTIIQLKKLSRVHRFKDRHPLLNTISIVIGKINSIPLHKRINLLRGDIDYLSLMINPRKHKNIQKQISKSNAFVLKILEGSK</sequence>
<protein>
    <recommendedName>
        <fullName evidence="3">p-aminobenzoate N-oxygenase AurF</fullName>
    </recommendedName>
</protein>
<evidence type="ECO:0000313" key="2">
    <source>
        <dbReference type="Proteomes" id="UP001302274"/>
    </source>
</evidence>
<keyword evidence="2" id="KW-1185">Reference proteome</keyword>
<comment type="caution">
    <text evidence="1">The sequence shown here is derived from an EMBL/GenBank/DDBJ whole genome shotgun (WGS) entry which is preliminary data.</text>
</comment>
<dbReference type="EMBL" id="JAYGJQ010000002">
    <property type="protein sequence ID" value="MEA9357601.1"/>
    <property type="molecule type" value="Genomic_DNA"/>
</dbReference>
<organism evidence="1 2">
    <name type="scientific">Bacteriovorax antarcticus</name>
    <dbReference type="NCBI Taxonomy" id="3088717"/>
    <lineage>
        <taxon>Bacteria</taxon>
        <taxon>Pseudomonadati</taxon>
        <taxon>Bdellovibrionota</taxon>
        <taxon>Bacteriovoracia</taxon>
        <taxon>Bacteriovoracales</taxon>
        <taxon>Bacteriovoracaceae</taxon>
        <taxon>Bacteriovorax</taxon>
    </lineage>
</organism>
<evidence type="ECO:0000313" key="1">
    <source>
        <dbReference type="EMBL" id="MEA9357601.1"/>
    </source>
</evidence>
<reference evidence="1 2" key="1">
    <citation type="submission" date="2023-11" db="EMBL/GenBank/DDBJ databases">
        <title>A Novel Polar Bacteriovorax (B. antarcticus) Isolated from the Biocrust in Antarctica.</title>
        <authorList>
            <person name="Mun W."/>
            <person name="Choi S.Y."/>
            <person name="Mitchell R.J."/>
        </authorList>
    </citation>
    <scope>NUCLEOTIDE SEQUENCE [LARGE SCALE GENOMIC DNA]</scope>
    <source>
        <strain evidence="1 2">PP10</strain>
    </source>
</reference>
<name>A0ABU5VX82_9BACT</name>
<proteinExistence type="predicted"/>
<dbReference type="InterPro" id="IPR009078">
    <property type="entry name" value="Ferritin-like_SF"/>
</dbReference>
<dbReference type="Proteomes" id="UP001302274">
    <property type="component" value="Unassembled WGS sequence"/>
</dbReference>
<dbReference type="Pfam" id="PF11583">
    <property type="entry name" value="AurF"/>
    <property type="match status" value="1"/>
</dbReference>
<evidence type="ECO:0008006" key="3">
    <source>
        <dbReference type="Google" id="ProtNLM"/>
    </source>
</evidence>